<keyword evidence="5" id="KW-1185">Reference proteome</keyword>
<comment type="caution">
    <text evidence="3">The sequence shown here is derived from an EMBL/GenBank/DDBJ whole genome shotgun (WGS) entry which is preliminary data.</text>
</comment>
<evidence type="ECO:0000256" key="1">
    <source>
        <dbReference type="ARBA" id="ARBA00009861"/>
    </source>
</evidence>
<proteinExistence type="inferred from homology"/>
<name>A0A7J6H368_CANSA</name>
<dbReference type="PANTHER" id="PTHR31147:SF25">
    <property type="entry name" value="HXXXD-TYPE ACYL-TRANSFERASE FAMILY PROTEIN"/>
    <property type="match status" value="1"/>
</dbReference>
<sequence length="456" mass="50708">MAPFCVVRKDFELVKPSIPTPSEVLSFSTIDNDVNMETISPTIFVCQSIITTNNNNNNAEEDPAKLIKQTLSEVLVHYYPLAGRLKRHTHDGRLRLTCNTNGVPFLEATADCTLSSLSYLDDLNFEIAKEFVSTSTPADFIDEKTGYAPLIMQVTKFSCGGFTIGFGLSHSVSDGFGAAQFFQAIAEVSKGKKLSVKPVWERERLVGSPIKEPIKVDNGLFPAKSPYLPFSDVVDECFYVKSESIKRLKESLAKEMNSVHCSLTTFEVLAAYVWRARLRALKLNPDGITTLFFATGLRKVINPPLPEGYYGNAFLTSAVEITGKELDEKPLSEVANLIKEKKKDVFDNNYIRKSIDVLETELVTRQNEKIKATGALMAVTDWRNLGLVVEEIGFGWKVVNVTTLQWECFGSVDLCTFLPPPKSDPSMKNAVGVLVSLPRPAMTKFKEEMNDLMVIN</sequence>
<evidence type="ECO:0000313" key="3">
    <source>
        <dbReference type="EMBL" id="KAF4389565.1"/>
    </source>
</evidence>
<dbReference type="AlphaFoldDB" id="A0A7J6H368"/>
<dbReference type="InterPro" id="IPR050898">
    <property type="entry name" value="Plant_acyltransferase"/>
</dbReference>
<dbReference type="Gene3D" id="3.30.559.10">
    <property type="entry name" value="Chloramphenicol acetyltransferase-like domain"/>
    <property type="match status" value="2"/>
</dbReference>
<evidence type="ECO:0000313" key="4">
    <source>
        <dbReference type="Proteomes" id="UP000525078"/>
    </source>
</evidence>
<organism evidence="3 4">
    <name type="scientific">Cannabis sativa</name>
    <name type="common">Hemp</name>
    <name type="synonym">Marijuana</name>
    <dbReference type="NCBI Taxonomy" id="3483"/>
    <lineage>
        <taxon>Eukaryota</taxon>
        <taxon>Viridiplantae</taxon>
        <taxon>Streptophyta</taxon>
        <taxon>Embryophyta</taxon>
        <taxon>Tracheophyta</taxon>
        <taxon>Spermatophyta</taxon>
        <taxon>Magnoliopsida</taxon>
        <taxon>eudicotyledons</taxon>
        <taxon>Gunneridae</taxon>
        <taxon>Pentapetalae</taxon>
        <taxon>rosids</taxon>
        <taxon>fabids</taxon>
        <taxon>Rosales</taxon>
        <taxon>Cannabaceae</taxon>
        <taxon>Cannabis</taxon>
    </lineage>
</organism>
<comment type="similarity">
    <text evidence="1">Belongs to the plant acyltransferase family.</text>
</comment>
<dbReference type="EMBL" id="JAATIQ010000118">
    <property type="protein sequence ID" value="KAF4380574.1"/>
    <property type="molecule type" value="Genomic_DNA"/>
</dbReference>
<dbReference type="GO" id="GO:0009836">
    <property type="term" value="P:fruit ripening, climacteric"/>
    <property type="evidence" value="ECO:0007669"/>
    <property type="project" value="UniProtKB-ARBA"/>
</dbReference>
<evidence type="ECO:0000313" key="5">
    <source>
        <dbReference type="Proteomes" id="UP000583929"/>
    </source>
</evidence>
<dbReference type="Pfam" id="PF02458">
    <property type="entry name" value="Transferase"/>
    <property type="match status" value="1"/>
</dbReference>
<dbReference type="PANTHER" id="PTHR31147">
    <property type="entry name" value="ACYL TRANSFERASE 4"/>
    <property type="match status" value="1"/>
</dbReference>
<dbReference type="Proteomes" id="UP000525078">
    <property type="component" value="Unassembled WGS sequence"/>
</dbReference>
<dbReference type="Proteomes" id="UP000583929">
    <property type="component" value="Unassembled WGS sequence"/>
</dbReference>
<reference evidence="4 5" key="1">
    <citation type="journal article" date="2020" name="bioRxiv">
        <title>Sequence and annotation of 42 cannabis genomes reveals extensive copy number variation in cannabinoid synthesis and pathogen resistance genes.</title>
        <authorList>
            <person name="Mckernan K.J."/>
            <person name="Helbert Y."/>
            <person name="Kane L.T."/>
            <person name="Ebling H."/>
            <person name="Zhang L."/>
            <person name="Liu B."/>
            <person name="Eaton Z."/>
            <person name="Mclaughlin S."/>
            <person name="Kingan S."/>
            <person name="Baybayan P."/>
            <person name="Concepcion G."/>
            <person name="Jordan M."/>
            <person name="Riva A."/>
            <person name="Barbazuk W."/>
            <person name="Harkins T."/>
        </authorList>
    </citation>
    <scope>NUCLEOTIDE SEQUENCE [LARGE SCALE GENOMIC DNA]</scope>
    <source>
        <strain evidence="4 5">cv. Jamaican Lion 4</strain>
        <strain evidence="2">Father</strain>
        <strain evidence="3">Mother</strain>
        <tissue evidence="3">Leaf</tissue>
    </source>
</reference>
<protein>
    <submittedName>
        <fullName evidence="3">Uncharacterized protein</fullName>
    </submittedName>
</protein>
<evidence type="ECO:0000313" key="2">
    <source>
        <dbReference type="EMBL" id="KAF4380574.1"/>
    </source>
</evidence>
<dbReference type="EMBL" id="JAATIP010000031">
    <property type="protein sequence ID" value="KAF4389565.1"/>
    <property type="molecule type" value="Genomic_DNA"/>
</dbReference>
<dbReference type="InterPro" id="IPR023213">
    <property type="entry name" value="CAT-like_dom_sf"/>
</dbReference>
<gene>
    <name evidence="3" type="ORF">F8388_009698</name>
    <name evidence="2" type="ORF">G4B88_008725</name>
</gene>
<accession>A0A7J6H368</accession>